<dbReference type="InterPro" id="IPR029058">
    <property type="entry name" value="AB_hydrolase_fold"/>
</dbReference>
<evidence type="ECO:0000313" key="3">
    <source>
        <dbReference type="Proteomes" id="UP001519295"/>
    </source>
</evidence>
<evidence type="ECO:0000313" key="2">
    <source>
        <dbReference type="EMBL" id="MBP2372068.1"/>
    </source>
</evidence>
<proteinExistence type="predicted"/>
<dbReference type="InterPro" id="IPR050228">
    <property type="entry name" value="Carboxylesterase_BioH"/>
</dbReference>
<dbReference type="Gene3D" id="3.40.50.1820">
    <property type="entry name" value="alpha/beta hydrolase"/>
    <property type="match status" value="1"/>
</dbReference>
<dbReference type="PANTHER" id="PTHR43194:SF2">
    <property type="entry name" value="PEROXISOMAL MEMBRANE PROTEIN LPX1"/>
    <property type="match status" value="1"/>
</dbReference>
<evidence type="ECO:0000259" key="1">
    <source>
        <dbReference type="Pfam" id="PF00561"/>
    </source>
</evidence>
<sequence>MARLSGQFDVVVPDLRGFGDSDKHRRDPVQFYGRDGQARSVAALAEELGISQLLVAGYDVGSRVAQHLARCRPDLVRAVVVTPPAPGVGPRIVEPKPLEEFWYQWFHQLDLAEELIDGDAKAARIYVRHFWSRWSGPGFYLDPSRLDHLASTYGRPGAFTASVAWYRAGGGSVISALTEAVPPAAERSTVPTTFLWPQHDPLFPMAWADRLDEFFTDVSVEPVNDAGHFVPVEMPDIFARAIRRAADGISELFPLGVSQRG</sequence>
<comment type="caution">
    <text evidence="2">The sequence shown here is derived from an EMBL/GenBank/DDBJ whole genome shotgun (WGS) entry which is preliminary data.</text>
</comment>
<feature type="domain" description="AB hydrolase-1" evidence="1">
    <location>
        <begin position="7"/>
        <end position="232"/>
    </location>
</feature>
<dbReference type="PANTHER" id="PTHR43194">
    <property type="entry name" value="HYDROLASE ALPHA/BETA FOLD FAMILY"/>
    <property type="match status" value="1"/>
</dbReference>
<dbReference type="InterPro" id="IPR000639">
    <property type="entry name" value="Epox_hydrolase-like"/>
</dbReference>
<accession>A0ABS4W801</accession>
<dbReference type="Pfam" id="PF00561">
    <property type="entry name" value="Abhydrolase_1"/>
    <property type="match status" value="1"/>
</dbReference>
<dbReference type="PRINTS" id="PR00412">
    <property type="entry name" value="EPOXHYDRLASE"/>
</dbReference>
<protein>
    <submittedName>
        <fullName evidence="2">Pimeloyl-ACP methyl ester carboxylesterase</fullName>
    </submittedName>
</protein>
<dbReference type="EMBL" id="JAGINU010000004">
    <property type="protein sequence ID" value="MBP2372068.1"/>
    <property type="molecule type" value="Genomic_DNA"/>
</dbReference>
<reference evidence="2 3" key="1">
    <citation type="submission" date="2021-03" db="EMBL/GenBank/DDBJ databases">
        <title>Sequencing the genomes of 1000 actinobacteria strains.</title>
        <authorList>
            <person name="Klenk H.-P."/>
        </authorList>
    </citation>
    <scope>NUCLEOTIDE SEQUENCE [LARGE SCALE GENOMIC DNA]</scope>
    <source>
        <strain evidence="2 3">DSM 45256</strain>
    </source>
</reference>
<dbReference type="SUPFAM" id="SSF53474">
    <property type="entry name" value="alpha/beta-Hydrolases"/>
    <property type="match status" value="1"/>
</dbReference>
<organism evidence="2 3">
    <name type="scientific">Pseudonocardia parietis</name>
    <dbReference type="NCBI Taxonomy" id="570936"/>
    <lineage>
        <taxon>Bacteria</taxon>
        <taxon>Bacillati</taxon>
        <taxon>Actinomycetota</taxon>
        <taxon>Actinomycetes</taxon>
        <taxon>Pseudonocardiales</taxon>
        <taxon>Pseudonocardiaceae</taxon>
        <taxon>Pseudonocardia</taxon>
    </lineage>
</organism>
<keyword evidence="3" id="KW-1185">Reference proteome</keyword>
<dbReference type="InterPro" id="IPR000073">
    <property type="entry name" value="AB_hydrolase_1"/>
</dbReference>
<gene>
    <name evidence="2" type="ORF">JOF36_007841</name>
</gene>
<dbReference type="Proteomes" id="UP001519295">
    <property type="component" value="Unassembled WGS sequence"/>
</dbReference>
<name>A0ABS4W801_9PSEU</name>